<dbReference type="AlphaFoldDB" id="X1UI72"/>
<dbReference type="SUPFAM" id="SSF56784">
    <property type="entry name" value="HAD-like"/>
    <property type="match status" value="1"/>
</dbReference>
<dbReference type="InterPro" id="IPR023214">
    <property type="entry name" value="HAD_sf"/>
</dbReference>
<dbReference type="EMBL" id="BARW01041629">
    <property type="protein sequence ID" value="GAJ17153.1"/>
    <property type="molecule type" value="Genomic_DNA"/>
</dbReference>
<gene>
    <name evidence="1" type="ORF">S12H4_62219</name>
</gene>
<proteinExistence type="predicted"/>
<accession>X1UI72</accession>
<name>X1UI72_9ZZZZ</name>
<evidence type="ECO:0008006" key="2">
    <source>
        <dbReference type="Google" id="ProtNLM"/>
    </source>
</evidence>
<protein>
    <recommendedName>
        <fullName evidence="2">YqeG family HAD IIIA-type phosphatase</fullName>
    </recommendedName>
</protein>
<reference evidence="1" key="1">
    <citation type="journal article" date="2014" name="Front. Microbiol.">
        <title>High frequency of phylogenetically diverse reductive dehalogenase-homologous genes in deep subseafloor sedimentary metagenomes.</title>
        <authorList>
            <person name="Kawai M."/>
            <person name="Futagami T."/>
            <person name="Toyoda A."/>
            <person name="Takaki Y."/>
            <person name="Nishi S."/>
            <person name="Hori S."/>
            <person name="Arai W."/>
            <person name="Tsubouchi T."/>
            <person name="Morono Y."/>
            <person name="Uchiyama I."/>
            <person name="Ito T."/>
            <person name="Fujiyama A."/>
            <person name="Inagaki F."/>
            <person name="Takami H."/>
        </authorList>
    </citation>
    <scope>NUCLEOTIDE SEQUENCE</scope>
    <source>
        <strain evidence="1">Expedition CK06-06</strain>
    </source>
</reference>
<comment type="caution">
    <text evidence="1">The sequence shown here is derived from an EMBL/GenBank/DDBJ whole genome shotgun (WGS) entry which is preliminary data.</text>
</comment>
<dbReference type="Pfam" id="PF08282">
    <property type="entry name" value="Hydrolase_3"/>
    <property type="match status" value="1"/>
</dbReference>
<dbReference type="InterPro" id="IPR036412">
    <property type="entry name" value="HAD-like_sf"/>
</dbReference>
<feature type="non-terminal residue" evidence="1">
    <location>
        <position position="91"/>
    </location>
</feature>
<organism evidence="1">
    <name type="scientific">marine sediment metagenome</name>
    <dbReference type="NCBI Taxonomy" id="412755"/>
    <lineage>
        <taxon>unclassified sequences</taxon>
        <taxon>metagenomes</taxon>
        <taxon>ecological metagenomes</taxon>
    </lineage>
</organism>
<evidence type="ECO:0000313" key="1">
    <source>
        <dbReference type="EMBL" id="GAJ17153.1"/>
    </source>
</evidence>
<feature type="non-terminal residue" evidence="1">
    <location>
        <position position="1"/>
    </location>
</feature>
<dbReference type="Gene3D" id="3.40.50.1000">
    <property type="entry name" value="HAD superfamily/HAD-like"/>
    <property type="match status" value="1"/>
</dbReference>
<sequence length="91" mass="10451">LISLGIKGLIIDLDNTIIPHKIFIVSEEISSWFKNLKEMGFNVCVLSNNQAYKVKKISDKLQVPFIYNAIKPLTWSFRKAIKMLGLDKRNV</sequence>